<dbReference type="AlphaFoldDB" id="A0A9N9QEX8"/>
<keyword evidence="3" id="KW-1185">Reference proteome</keyword>
<dbReference type="PANTHER" id="PTHR47326:SF1">
    <property type="entry name" value="HTH PSQ-TYPE DOMAIN-CONTAINING PROTEIN"/>
    <property type="match status" value="1"/>
</dbReference>
<dbReference type="InterPro" id="IPR000835">
    <property type="entry name" value="HTH_MarR-typ"/>
</dbReference>
<dbReference type="Pfam" id="PF12802">
    <property type="entry name" value="MarR_2"/>
    <property type="match status" value="1"/>
</dbReference>
<dbReference type="Gene3D" id="1.10.10.10">
    <property type="entry name" value="Winged helix-like DNA-binding domain superfamily/Winged helix DNA-binding domain"/>
    <property type="match status" value="1"/>
</dbReference>
<feature type="domain" description="HTH marR-type" evidence="1">
    <location>
        <begin position="37"/>
        <end position="72"/>
    </location>
</feature>
<dbReference type="GO" id="GO:0003700">
    <property type="term" value="F:DNA-binding transcription factor activity"/>
    <property type="evidence" value="ECO:0007669"/>
    <property type="project" value="InterPro"/>
</dbReference>
<accession>A0A9N9QEX8</accession>
<name>A0A9N9QEX8_9CUCU</name>
<evidence type="ECO:0000259" key="1">
    <source>
        <dbReference type="Pfam" id="PF12802"/>
    </source>
</evidence>
<gene>
    <name evidence="2" type="ORF">CEUTPL_LOCUS2561</name>
</gene>
<protein>
    <recommendedName>
        <fullName evidence="1">HTH marR-type domain-containing protein</fullName>
    </recommendedName>
</protein>
<dbReference type="InterPro" id="IPR036390">
    <property type="entry name" value="WH_DNA-bd_sf"/>
</dbReference>
<evidence type="ECO:0000313" key="2">
    <source>
        <dbReference type="EMBL" id="CAG9761868.1"/>
    </source>
</evidence>
<dbReference type="PANTHER" id="PTHR47326">
    <property type="entry name" value="TRANSPOSABLE ELEMENT TC3 TRANSPOSASE-LIKE PROTEIN"/>
    <property type="match status" value="1"/>
</dbReference>
<dbReference type="InterPro" id="IPR036388">
    <property type="entry name" value="WH-like_DNA-bd_sf"/>
</dbReference>
<organism evidence="2 3">
    <name type="scientific">Ceutorhynchus assimilis</name>
    <name type="common">cabbage seed weevil</name>
    <dbReference type="NCBI Taxonomy" id="467358"/>
    <lineage>
        <taxon>Eukaryota</taxon>
        <taxon>Metazoa</taxon>
        <taxon>Ecdysozoa</taxon>
        <taxon>Arthropoda</taxon>
        <taxon>Hexapoda</taxon>
        <taxon>Insecta</taxon>
        <taxon>Pterygota</taxon>
        <taxon>Neoptera</taxon>
        <taxon>Endopterygota</taxon>
        <taxon>Coleoptera</taxon>
        <taxon>Polyphaga</taxon>
        <taxon>Cucujiformia</taxon>
        <taxon>Curculionidae</taxon>
        <taxon>Ceutorhynchinae</taxon>
        <taxon>Ceutorhynchus</taxon>
    </lineage>
</organism>
<dbReference type="SUPFAM" id="SSF46785">
    <property type="entry name" value="Winged helix' DNA-binding domain"/>
    <property type="match status" value="1"/>
</dbReference>
<dbReference type="OrthoDB" id="6752614at2759"/>
<proteinExistence type="predicted"/>
<sequence>MSMGSRYELELVAKFRETESVLGKKNVRPAVVNNEVMQVAVLGQLHARPGMSVRQLAAGTGLSKSSVHRILKLHKFYHYKLHLAQELNEDDYDRRIQIL</sequence>
<reference evidence="2" key="1">
    <citation type="submission" date="2022-01" db="EMBL/GenBank/DDBJ databases">
        <authorList>
            <person name="King R."/>
        </authorList>
    </citation>
    <scope>NUCLEOTIDE SEQUENCE</scope>
</reference>
<dbReference type="EMBL" id="OU892287">
    <property type="protein sequence ID" value="CAG9761868.1"/>
    <property type="molecule type" value="Genomic_DNA"/>
</dbReference>
<dbReference type="Proteomes" id="UP001152799">
    <property type="component" value="Chromosome 11"/>
</dbReference>
<evidence type="ECO:0000313" key="3">
    <source>
        <dbReference type="Proteomes" id="UP001152799"/>
    </source>
</evidence>